<evidence type="ECO:0000259" key="1">
    <source>
        <dbReference type="PROSITE" id="PS50801"/>
    </source>
</evidence>
<name>A0A5B8U6D6_9ACTN</name>
<accession>A0A5B8U6D6</accession>
<feature type="domain" description="STAS" evidence="1">
    <location>
        <begin position="1"/>
        <end position="99"/>
    </location>
</feature>
<dbReference type="KEGG" id="bsol:FSW04_14720"/>
<gene>
    <name evidence="2" type="ORF">FSW04_14720</name>
</gene>
<dbReference type="CDD" id="cd07043">
    <property type="entry name" value="STAS_anti-anti-sigma_factors"/>
    <property type="match status" value="1"/>
</dbReference>
<dbReference type="AlphaFoldDB" id="A0A5B8U6D6"/>
<organism evidence="2 3">
    <name type="scientific">Baekduia soli</name>
    <dbReference type="NCBI Taxonomy" id="496014"/>
    <lineage>
        <taxon>Bacteria</taxon>
        <taxon>Bacillati</taxon>
        <taxon>Actinomycetota</taxon>
        <taxon>Thermoleophilia</taxon>
        <taxon>Solirubrobacterales</taxon>
        <taxon>Baekduiaceae</taxon>
        <taxon>Baekduia</taxon>
    </lineage>
</organism>
<dbReference type="SUPFAM" id="SSF52091">
    <property type="entry name" value="SpoIIaa-like"/>
    <property type="match status" value="1"/>
</dbReference>
<dbReference type="OrthoDB" id="3185978at2"/>
<dbReference type="PROSITE" id="PS50801">
    <property type="entry name" value="STAS"/>
    <property type="match status" value="1"/>
</dbReference>
<dbReference type="InterPro" id="IPR036513">
    <property type="entry name" value="STAS_dom_sf"/>
</dbReference>
<reference evidence="2 3" key="1">
    <citation type="journal article" date="2018" name="J. Microbiol.">
        <title>Baekduia soli gen. nov., sp. nov., a novel bacterium isolated from the soil of Baekdu Mountain and proposal of a novel family name, Baekduiaceae fam. nov.</title>
        <authorList>
            <person name="An D.S."/>
            <person name="Siddiqi M.Z."/>
            <person name="Kim K.H."/>
            <person name="Yu H.S."/>
            <person name="Im W.T."/>
        </authorList>
    </citation>
    <scope>NUCLEOTIDE SEQUENCE [LARGE SCALE GENOMIC DNA]</scope>
    <source>
        <strain evidence="2 3">BR7-21</strain>
    </source>
</reference>
<dbReference type="EMBL" id="CP042430">
    <property type="protein sequence ID" value="QEC48699.1"/>
    <property type="molecule type" value="Genomic_DNA"/>
</dbReference>
<protein>
    <submittedName>
        <fullName evidence="2">STAS domain-containing protein</fullName>
    </submittedName>
</protein>
<dbReference type="InterPro" id="IPR002645">
    <property type="entry name" value="STAS_dom"/>
</dbReference>
<proteinExistence type="predicted"/>
<dbReference type="Proteomes" id="UP000321805">
    <property type="component" value="Chromosome"/>
</dbReference>
<evidence type="ECO:0000313" key="3">
    <source>
        <dbReference type="Proteomes" id="UP000321805"/>
    </source>
</evidence>
<evidence type="ECO:0000313" key="2">
    <source>
        <dbReference type="EMBL" id="QEC48699.1"/>
    </source>
</evidence>
<sequence>MSVTSRVEHVALSGELDPVGSPGVLRAVRRAIRGGADAVVLHLEAVTFIDSSGLRALLGATDAADAAGVQLLILPGTQRVMDVVEAARLTGRLPFVGLP</sequence>
<dbReference type="Pfam" id="PF01740">
    <property type="entry name" value="STAS"/>
    <property type="match status" value="1"/>
</dbReference>
<dbReference type="Gene3D" id="3.30.750.24">
    <property type="entry name" value="STAS domain"/>
    <property type="match status" value="1"/>
</dbReference>
<keyword evidence="3" id="KW-1185">Reference proteome</keyword>